<dbReference type="PANTHER" id="PTHR37300:SF1">
    <property type="entry name" value="UPF0291 PROTEIN YNZC"/>
    <property type="match status" value="1"/>
</dbReference>
<dbReference type="STRING" id="638301.HMPREF0444_0181"/>
<keyword evidence="4" id="KW-1185">Reference proteome</keyword>
<dbReference type="HAMAP" id="MF_01103">
    <property type="entry name" value="UPF0291"/>
    <property type="match status" value="1"/>
</dbReference>
<dbReference type="Pfam" id="PF05979">
    <property type="entry name" value="DUF896"/>
    <property type="match status" value="1"/>
</dbReference>
<evidence type="ECO:0000313" key="4">
    <source>
        <dbReference type="Proteomes" id="UP000005926"/>
    </source>
</evidence>
<dbReference type="SUPFAM" id="SSF158221">
    <property type="entry name" value="YnzC-like"/>
    <property type="match status" value="1"/>
</dbReference>
<dbReference type="PANTHER" id="PTHR37300">
    <property type="entry name" value="UPF0291 PROTEIN CBO2609/CLC_2481"/>
    <property type="match status" value="1"/>
</dbReference>
<dbReference type="AlphaFoldDB" id="C8NE36"/>
<evidence type="ECO:0000313" key="3">
    <source>
        <dbReference type="EMBL" id="EEW37937.1"/>
    </source>
</evidence>
<reference evidence="3 4" key="1">
    <citation type="submission" date="2009-08" db="EMBL/GenBank/DDBJ databases">
        <authorList>
            <person name="Muzny D."/>
            <person name="Qin X."/>
            <person name="Deng J."/>
            <person name="Jiang H."/>
            <person name="Liu Y."/>
            <person name="Qu J."/>
            <person name="Song X.-Z."/>
            <person name="Zhang L."/>
            <person name="Thornton R."/>
            <person name="Coyle M."/>
            <person name="Francisco L."/>
            <person name="Jackson L."/>
            <person name="Javaid M."/>
            <person name="Korchina V."/>
            <person name="Kovar C."/>
            <person name="Mata R."/>
            <person name="Mathew T."/>
            <person name="Ngo R."/>
            <person name="Nguyen L."/>
            <person name="Nguyen N."/>
            <person name="Okwuonu G."/>
            <person name="Ongeri F."/>
            <person name="Pham C."/>
            <person name="Simmons D."/>
            <person name="Wilczek-Boney K."/>
            <person name="Hale W."/>
            <person name="Jakkamsetti A."/>
            <person name="Pham P."/>
            <person name="Ruth R."/>
            <person name="San Lucas F."/>
            <person name="Warren J."/>
            <person name="Zhang J."/>
            <person name="Zhao Z."/>
            <person name="Zhou C."/>
            <person name="Zhu D."/>
            <person name="Lee S."/>
            <person name="Bess C."/>
            <person name="Blankenburg K."/>
            <person name="Forbes L."/>
            <person name="Fu Q."/>
            <person name="Gubbala S."/>
            <person name="Hirani K."/>
            <person name="Jayaseelan J.C."/>
            <person name="Lara F."/>
            <person name="Munidasa M."/>
            <person name="Palculict T."/>
            <person name="Patil S."/>
            <person name="Pu L.-L."/>
            <person name="Saada N."/>
            <person name="Tang L."/>
            <person name="Weissenberger G."/>
            <person name="Zhu Y."/>
            <person name="Hemphill L."/>
            <person name="Shang Y."/>
            <person name="Youmans B."/>
            <person name="Ayvaz T."/>
            <person name="Ross M."/>
            <person name="Santibanez J."/>
            <person name="Aqrawi P."/>
            <person name="Gross S."/>
            <person name="Joshi V."/>
            <person name="Fowler G."/>
            <person name="Nazareth L."/>
            <person name="Reid J."/>
            <person name="Worley K."/>
            <person name="Petrosino J."/>
            <person name="Highlander S."/>
            <person name="Gibbs R."/>
        </authorList>
    </citation>
    <scope>NUCLEOTIDE SEQUENCE [LARGE SCALE GENOMIC DNA]</scope>
    <source>
        <strain evidence="3 4">ATCC 49175</strain>
    </source>
</reference>
<dbReference type="EMBL" id="ACKZ01000008">
    <property type="protein sequence ID" value="EEW37937.1"/>
    <property type="molecule type" value="Genomic_DNA"/>
</dbReference>
<organism evidence="3 4">
    <name type="scientific">Granulicatella adiacens ATCC 49175</name>
    <dbReference type="NCBI Taxonomy" id="638301"/>
    <lineage>
        <taxon>Bacteria</taxon>
        <taxon>Bacillati</taxon>
        <taxon>Bacillota</taxon>
        <taxon>Bacilli</taxon>
        <taxon>Lactobacillales</taxon>
        <taxon>Carnobacteriaceae</taxon>
        <taxon>Granulicatella</taxon>
    </lineage>
</organism>
<sequence>MLSPEKISRINELAKKKKEGKLTPTEEKEQQLLRQEYLEAFRGGMRNHIEGLKIVDEEGNDVTPDKLKAIQKEKGLHNRGEE</sequence>
<evidence type="ECO:0000256" key="2">
    <source>
        <dbReference type="HAMAP-Rule" id="MF_01103"/>
    </source>
</evidence>
<dbReference type="RefSeq" id="WP_005605128.1">
    <property type="nucleotide sequence ID" value="NZ_CP102283.1"/>
</dbReference>
<comment type="subcellular location">
    <subcellularLocation>
        <location evidence="2">Cytoplasm</location>
    </subcellularLocation>
</comment>
<gene>
    <name evidence="3" type="ORF">HMPREF0444_0181</name>
</gene>
<dbReference type="GeneID" id="78411551"/>
<dbReference type="eggNOG" id="COG4224">
    <property type="taxonomic scope" value="Bacteria"/>
</dbReference>
<comment type="caution">
    <text evidence="3">The sequence shown here is derived from an EMBL/GenBank/DDBJ whole genome shotgun (WGS) entry which is preliminary data.</text>
</comment>
<evidence type="ECO:0000256" key="1">
    <source>
        <dbReference type="ARBA" id="ARBA00022490"/>
    </source>
</evidence>
<dbReference type="HOGENOM" id="CLU_173137_0_2_9"/>
<accession>C8NE36</accession>
<dbReference type="InterPro" id="IPR009242">
    <property type="entry name" value="DUF896"/>
</dbReference>
<name>C8NE36_9LACT</name>
<comment type="similarity">
    <text evidence="2">Belongs to the UPF0291 family.</text>
</comment>
<dbReference type="GO" id="GO:0005737">
    <property type="term" value="C:cytoplasm"/>
    <property type="evidence" value="ECO:0007669"/>
    <property type="project" value="UniProtKB-SubCell"/>
</dbReference>
<dbReference type="Proteomes" id="UP000005926">
    <property type="component" value="Unassembled WGS sequence"/>
</dbReference>
<proteinExistence type="inferred from homology"/>
<dbReference type="NCBIfam" id="NF002711">
    <property type="entry name" value="PRK02539.1"/>
    <property type="match status" value="1"/>
</dbReference>
<dbReference type="Gene3D" id="1.10.287.540">
    <property type="entry name" value="Helix hairpin bin"/>
    <property type="match status" value="1"/>
</dbReference>
<protein>
    <recommendedName>
        <fullName evidence="2">UPF0291 protein HMPREF0444_0181</fullName>
    </recommendedName>
</protein>
<keyword evidence="1 2" id="KW-0963">Cytoplasm</keyword>